<comment type="caution">
    <text evidence="1">The sequence shown here is derived from an EMBL/GenBank/DDBJ whole genome shotgun (WGS) entry which is preliminary data.</text>
</comment>
<name>A0A822VBQ0_AGRTU</name>
<proteinExistence type="predicted"/>
<evidence type="ECO:0000313" key="2">
    <source>
        <dbReference type="Proteomes" id="UP000192074"/>
    </source>
</evidence>
<accession>A0A822VBQ0</accession>
<gene>
    <name evidence="1" type="ORF">AGR4A_pAt10284</name>
</gene>
<sequence length="59" mass="6687">MRGTRARADWLWLPIIVVNLIAYPDYEWKTGLLSFKHGTLDGSHKHSTTGSSHNIPLRA</sequence>
<dbReference type="EMBL" id="FCNL01000040">
    <property type="protein sequence ID" value="CVI24758.1"/>
    <property type="molecule type" value="Genomic_DNA"/>
</dbReference>
<organism evidence="1 2">
    <name type="scientific">Agrobacterium tumefaciens str. B6</name>
    <dbReference type="NCBI Taxonomy" id="1183423"/>
    <lineage>
        <taxon>Bacteria</taxon>
        <taxon>Pseudomonadati</taxon>
        <taxon>Pseudomonadota</taxon>
        <taxon>Alphaproteobacteria</taxon>
        <taxon>Hyphomicrobiales</taxon>
        <taxon>Rhizobiaceae</taxon>
        <taxon>Rhizobium/Agrobacterium group</taxon>
        <taxon>Agrobacterium</taxon>
        <taxon>Agrobacterium tumefaciens complex</taxon>
    </lineage>
</organism>
<evidence type="ECO:0000313" key="1">
    <source>
        <dbReference type="EMBL" id="CVI24758.1"/>
    </source>
</evidence>
<protein>
    <submittedName>
        <fullName evidence="1">Uncharacterized protein</fullName>
    </submittedName>
</protein>
<dbReference type="Proteomes" id="UP000192074">
    <property type="component" value="Unassembled WGS sequence"/>
</dbReference>
<dbReference type="AlphaFoldDB" id="A0A822VBQ0"/>
<reference evidence="1 2" key="1">
    <citation type="submission" date="2016-01" db="EMBL/GenBank/DDBJ databases">
        <authorList>
            <person name="Regsiter A."/>
            <person name="william w."/>
        </authorList>
    </citation>
    <scope>NUCLEOTIDE SEQUENCE [LARGE SCALE GENOMIC DNA]</scope>
    <source>
        <strain evidence="1 2">B6</strain>
    </source>
</reference>